<evidence type="ECO:0000313" key="1">
    <source>
        <dbReference type="EMBL" id="MCZ0666495.1"/>
    </source>
</evidence>
<dbReference type="InterPro" id="IPR011335">
    <property type="entry name" value="Restrct_endonuc-II-like"/>
</dbReference>
<evidence type="ECO:0008006" key="3">
    <source>
        <dbReference type="Google" id="ProtNLM"/>
    </source>
</evidence>
<reference evidence="1" key="1">
    <citation type="submission" date="2022-11" db="EMBL/GenBank/DDBJ databases">
        <title>Temperate bacteriophages infecting mucin-degrading bacterium Ruminococcus gnavus from the human gut.</title>
        <authorList>
            <person name="Buttimer C."/>
        </authorList>
    </citation>
    <scope>NUCLEOTIDE SEQUENCE</scope>
    <source>
        <strain evidence="1">CCUG 49994</strain>
    </source>
</reference>
<evidence type="ECO:0000313" key="2">
    <source>
        <dbReference type="Proteomes" id="UP001079535"/>
    </source>
</evidence>
<dbReference type="EMBL" id="JAPRAY010000003">
    <property type="protein sequence ID" value="MCZ0666495.1"/>
    <property type="molecule type" value="Genomic_DNA"/>
</dbReference>
<comment type="caution">
    <text evidence="1">The sequence shown here is derived from an EMBL/GenBank/DDBJ whole genome shotgun (WGS) entry which is preliminary data.</text>
</comment>
<dbReference type="SUPFAM" id="SSF52980">
    <property type="entry name" value="Restriction endonuclease-like"/>
    <property type="match status" value="1"/>
</dbReference>
<dbReference type="AlphaFoldDB" id="A0A9Q4EY82"/>
<organism evidence="1 2">
    <name type="scientific">Mediterraneibacter gnavus</name>
    <name type="common">Ruminococcus gnavus</name>
    <dbReference type="NCBI Taxonomy" id="33038"/>
    <lineage>
        <taxon>Bacteria</taxon>
        <taxon>Bacillati</taxon>
        <taxon>Bacillota</taxon>
        <taxon>Clostridia</taxon>
        <taxon>Lachnospirales</taxon>
        <taxon>Lachnospiraceae</taxon>
        <taxon>Mediterraneibacter</taxon>
    </lineage>
</organism>
<gene>
    <name evidence="1" type="ORF">OZZ17_02945</name>
</gene>
<dbReference type="RefSeq" id="WP_243037400.1">
    <property type="nucleotide sequence ID" value="NZ_JAPRAY010000003.1"/>
</dbReference>
<protein>
    <recommendedName>
        <fullName evidence="3">TRASH domain-containing protein</fullName>
    </recommendedName>
</protein>
<dbReference type="Gene3D" id="3.40.960.10">
    <property type="entry name" value="VSR Endonuclease"/>
    <property type="match status" value="1"/>
</dbReference>
<name>A0A9Q4EY82_MEDGN</name>
<proteinExistence type="predicted"/>
<accession>A0A9Q4EY82</accession>
<dbReference type="Proteomes" id="UP001079535">
    <property type="component" value="Unassembled WGS sequence"/>
</dbReference>
<sequence length="235" mass="28180">MTGSQNINYKEKVKVHCDNCGKEIEKIPSLTHNINKQGENHNFCSYECYWEFRKKYYVGDKLYNTGKKMDEIFCNKVREATLKQYQDGILDRQTIPQKIVNSILEKNNINYINEKTFKYYSVDNYLIEHNLIIEVMGDYFHVNPLIYTDSNEINNMQKKDIDRDKSKHTYIKKYQDVEILYLWESDIKNNPLLCEELIKKYIESNGKLEEYNSFNFSFCDNNLKLNNNIIKPYFI</sequence>